<keyword evidence="4" id="KW-1185">Reference proteome</keyword>
<accession>A0A075MMG1</accession>
<dbReference type="Gene3D" id="3.40.50.2300">
    <property type="match status" value="1"/>
</dbReference>
<dbReference type="EMBL" id="CP007174">
    <property type="protein sequence ID" value="AIF82438.1"/>
    <property type="molecule type" value="Genomic_DNA"/>
</dbReference>
<dbReference type="RefSeq" id="WP_148699413.1">
    <property type="nucleotide sequence ID" value="NZ_CP007174.1"/>
</dbReference>
<dbReference type="KEGG" id="nev:NTE_00356"/>
<dbReference type="GO" id="GO:0000160">
    <property type="term" value="P:phosphorelay signal transduction system"/>
    <property type="evidence" value="ECO:0007669"/>
    <property type="project" value="InterPro"/>
</dbReference>
<name>A0A075MMG1_9ARCH</name>
<dbReference type="GeneID" id="41596248"/>
<sequence>MRILVAEDESNILLMYKIFLEGEGHDVITSRDGIECVEQYELWNQKNLPFDVVMMDYRMPKMDGRDAAKRILAIHPGQTIVMITAYSKELEGLFSGIEEIQVLQKPFELDSLLELLKSVYERKRSQPTSSLT</sequence>
<dbReference type="SUPFAM" id="SSF52172">
    <property type="entry name" value="CheY-like"/>
    <property type="match status" value="1"/>
</dbReference>
<dbReference type="OrthoDB" id="2830at2157"/>
<dbReference type="PROSITE" id="PS50110">
    <property type="entry name" value="RESPONSE_REGULATORY"/>
    <property type="match status" value="1"/>
</dbReference>
<dbReference type="HOGENOM" id="CLU_000445_69_15_2"/>
<dbReference type="Proteomes" id="UP000028194">
    <property type="component" value="Chromosome"/>
</dbReference>
<gene>
    <name evidence="3" type="ORF">NTE_00356</name>
</gene>
<evidence type="ECO:0000313" key="4">
    <source>
        <dbReference type="Proteomes" id="UP000028194"/>
    </source>
</evidence>
<dbReference type="InterPro" id="IPR001789">
    <property type="entry name" value="Sig_transdc_resp-reg_receiver"/>
</dbReference>
<keyword evidence="1" id="KW-0597">Phosphoprotein</keyword>
<dbReference type="InterPro" id="IPR050595">
    <property type="entry name" value="Bact_response_regulator"/>
</dbReference>
<dbReference type="eggNOG" id="arCOG02391">
    <property type="taxonomic scope" value="Archaea"/>
</dbReference>
<feature type="domain" description="Response regulatory" evidence="2">
    <location>
        <begin position="2"/>
        <end position="120"/>
    </location>
</feature>
<dbReference type="InterPro" id="IPR011006">
    <property type="entry name" value="CheY-like_superfamily"/>
</dbReference>
<organism evidence="3 4">
    <name type="scientific">Candidatus Nitrososphaera evergladensis SR1</name>
    <dbReference type="NCBI Taxonomy" id="1459636"/>
    <lineage>
        <taxon>Archaea</taxon>
        <taxon>Nitrososphaerota</taxon>
        <taxon>Nitrososphaeria</taxon>
        <taxon>Nitrososphaerales</taxon>
        <taxon>Nitrososphaeraceae</taxon>
        <taxon>Nitrososphaera</taxon>
    </lineage>
</organism>
<dbReference type="Pfam" id="PF00072">
    <property type="entry name" value="Response_reg"/>
    <property type="match status" value="1"/>
</dbReference>
<evidence type="ECO:0000259" key="2">
    <source>
        <dbReference type="PROSITE" id="PS50110"/>
    </source>
</evidence>
<dbReference type="AlphaFoldDB" id="A0A075MMG1"/>
<reference evidence="3 4" key="1">
    <citation type="journal article" date="2014" name="PLoS ONE">
        <title>Genome Sequence of Candidatus Nitrososphaera evergladensis from Group I.1b Enriched from Everglades Soil Reveals Novel Genomic Features of the Ammonia-Oxidizing Archaea.</title>
        <authorList>
            <person name="Zhalnina K.V."/>
            <person name="Dias R."/>
            <person name="Leonard M.T."/>
            <person name="Dorr de Quadros P."/>
            <person name="Camargo F.A."/>
            <person name="Drew J.C."/>
            <person name="Farmerie W.G."/>
            <person name="Daroub S.H."/>
            <person name="Triplett E.W."/>
        </authorList>
    </citation>
    <scope>NUCLEOTIDE SEQUENCE [LARGE SCALE GENOMIC DNA]</scope>
    <source>
        <strain evidence="3 4">SR1</strain>
    </source>
</reference>
<dbReference type="SMART" id="SM00448">
    <property type="entry name" value="REC"/>
    <property type="match status" value="1"/>
</dbReference>
<protein>
    <submittedName>
        <fullName evidence="3">Response regulator with CheY-like receiver, AAA-type ATPase, and DNA-binding domains</fullName>
    </submittedName>
</protein>
<proteinExistence type="predicted"/>
<dbReference type="GO" id="GO:0003677">
    <property type="term" value="F:DNA binding"/>
    <property type="evidence" value="ECO:0007669"/>
    <property type="project" value="UniProtKB-KW"/>
</dbReference>
<keyword evidence="3" id="KW-0238">DNA-binding</keyword>
<dbReference type="STRING" id="1459636.NTE_00356"/>
<evidence type="ECO:0000256" key="1">
    <source>
        <dbReference type="ARBA" id="ARBA00022553"/>
    </source>
</evidence>
<evidence type="ECO:0000313" key="3">
    <source>
        <dbReference type="EMBL" id="AIF82438.1"/>
    </source>
</evidence>
<dbReference type="PANTHER" id="PTHR44591:SF3">
    <property type="entry name" value="RESPONSE REGULATORY DOMAIN-CONTAINING PROTEIN"/>
    <property type="match status" value="1"/>
</dbReference>
<dbReference type="PANTHER" id="PTHR44591">
    <property type="entry name" value="STRESS RESPONSE REGULATOR PROTEIN 1"/>
    <property type="match status" value="1"/>
</dbReference>